<sequence length="288" mass="32668">MNKSTLATVLGLLVFALLASSVYIIDEREKGIVLQFGDPVKVDVPVGIHFKVPFIQSVNKYDARLQTLDERPDRVITVNGKYLLVDSFVKYKISDVLTFYKATAGSFNQLNSVLSQRVESVLKNQFSSRTIVEVVAGERDLLMSILLSNLNNSVNDLGVEIIDFRVKRIDLPPEVSSSVYQRMRTERNRLAEQLRSEGKEIAREIRAVADKDRVVILAEAYKKAEQLRGEGDAESTRIYAEAFGQDPEFYEFTRSLKAYVETFENKSDVLLIDSNSEFFKYLNSKIAE</sequence>
<dbReference type="GO" id="GO:0016020">
    <property type="term" value="C:membrane"/>
    <property type="evidence" value="ECO:0007669"/>
    <property type="project" value="UniProtKB-SubCell"/>
</dbReference>
<dbReference type="InterPro" id="IPR036013">
    <property type="entry name" value="Band_7/SPFH_dom_sf"/>
</dbReference>
<comment type="function">
    <text evidence="6">HflC and HflK could regulate a protease.</text>
</comment>
<dbReference type="AlphaFoldDB" id="J4V614"/>
<reference evidence="8 9" key="1">
    <citation type="journal article" date="2012" name="ISME J.">
        <title>Genomic insights to SAR86, an abundant and uncultivated marine bacterial lineage.</title>
        <authorList>
            <person name="Dupont C.L."/>
            <person name="Rusch D.B."/>
            <person name="Yooseph S."/>
            <person name="Lombardo M.J."/>
            <person name="Richter R.A."/>
            <person name="Valas R."/>
            <person name="Novotny M."/>
            <person name="Yee-Greenbaum J."/>
            <person name="Selengut J.D."/>
            <person name="Haft D.H."/>
            <person name="Halpern A.L."/>
            <person name="Lasken R.S."/>
            <person name="Nealson K."/>
            <person name="Friedman R."/>
            <person name="Venter J.C."/>
        </authorList>
    </citation>
    <scope>NUCLEOTIDE SEQUENCE [LARGE SCALE GENOMIC DNA]</scope>
</reference>
<evidence type="ECO:0000259" key="7">
    <source>
        <dbReference type="SMART" id="SM00244"/>
    </source>
</evidence>
<dbReference type="Pfam" id="PF01145">
    <property type="entry name" value="Band_7"/>
    <property type="match status" value="1"/>
</dbReference>
<evidence type="ECO:0000256" key="2">
    <source>
        <dbReference type="ARBA" id="ARBA00007862"/>
    </source>
</evidence>
<dbReference type="PANTHER" id="PTHR42911">
    <property type="entry name" value="MODULATOR OF FTSH PROTEASE HFLC"/>
    <property type="match status" value="1"/>
</dbReference>
<organism evidence="8 9">
    <name type="scientific">SAR86 cluster bacterium SAR86B</name>
    <dbReference type="NCBI Taxonomy" id="1123867"/>
    <lineage>
        <taxon>Bacteria</taxon>
        <taxon>Pseudomonadati</taxon>
        <taxon>Pseudomonadota</taxon>
        <taxon>Gammaproteobacteria</taxon>
        <taxon>SAR86 cluster</taxon>
    </lineage>
</organism>
<dbReference type="PIRSF" id="PIRSF005651">
    <property type="entry name" value="HflC"/>
    <property type="match status" value="1"/>
</dbReference>
<accession>J4V614</accession>
<dbReference type="SUPFAM" id="SSF117892">
    <property type="entry name" value="Band 7/SPFH domain"/>
    <property type="match status" value="1"/>
</dbReference>
<name>J4V614_9GAMM</name>
<dbReference type="EMBL" id="JH611164">
    <property type="protein sequence ID" value="EJP73877.1"/>
    <property type="molecule type" value="Genomic_DNA"/>
</dbReference>
<comment type="subcellular location">
    <subcellularLocation>
        <location evidence="1">Membrane</location>
        <topology evidence="1">Single-pass membrane protein</topology>
    </subcellularLocation>
</comment>
<dbReference type="Gene3D" id="3.30.479.30">
    <property type="entry name" value="Band 7 domain"/>
    <property type="match status" value="1"/>
</dbReference>
<evidence type="ECO:0000313" key="9">
    <source>
        <dbReference type="Proteomes" id="UP000010116"/>
    </source>
</evidence>
<dbReference type="NCBIfam" id="TIGR01932">
    <property type="entry name" value="hflC"/>
    <property type="match status" value="1"/>
</dbReference>
<dbReference type="Proteomes" id="UP000010116">
    <property type="component" value="Unassembled WGS sequence"/>
</dbReference>
<keyword evidence="4" id="KW-1133">Transmembrane helix</keyword>
<dbReference type="CDD" id="cd03405">
    <property type="entry name" value="SPFH_HflC"/>
    <property type="match status" value="1"/>
</dbReference>
<dbReference type="PANTHER" id="PTHR42911:SF1">
    <property type="entry name" value="MODULATOR OF FTSH PROTEASE HFLC"/>
    <property type="match status" value="1"/>
</dbReference>
<dbReference type="SMART" id="SM00244">
    <property type="entry name" value="PHB"/>
    <property type="match status" value="1"/>
</dbReference>
<dbReference type="InterPro" id="IPR001107">
    <property type="entry name" value="Band_7"/>
</dbReference>
<gene>
    <name evidence="8" type="primary">hflC</name>
    <name evidence="8" type="ORF">NT02SARS_0649</name>
</gene>
<comment type="similarity">
    <text evidence="2 6">Belongs to the band 7/mec-2 family. HflC subfamily.</text>
</comment>
<keyword evidence="5" id="KW-0472">Membrane</keyword>
<evidence type="ECO:0000256" key="3">
    <source>
        <dbReference type="ARBA" id="ARBA00022692"/>
    </source>
</evidence>
<evidence type="ECO:0000256" key="5">
    <source>
        <dbReference type="ARBA" id="ARBA00023136"/>
    </source>
</evidence>
<evidence type="ECO:0000256" key="4">
    <source>
        <dbReference type="ARBA" id="ARBA00022989"/>
    </source>
</evidence>
<feature type="domain" description="Band 7" evidence="7">
    <location>
        <begin position="20"/>
        <end position="183"/>
    </location>
</feature>
<evidence type="ECO:0000256" key="6">
    <source>
        <dbReference type="PIRNR" id="PIRNR005651"/>
    </source>
</evidence>
<keyword evidence="3" id="KW-0812">Transmembrane</keyword>
<dbReference type="HOGENOM" id="CLU_059167_3_0_6"/>
<dbReference type="InterPro" id="IPR010200">
    <property type="entry name" value="HflC"/>
</dbReference>
<proteinExistence type="inferred from homology"/>
<evidence type="ECO:0000313" key="8">
    <source>
        <dbReference type="EMBL" id="EJP73877.1"/>
    </source>
</evidence>
<protein>
    <recommendedName>
        <fullName evidence="6">Protein HflC</fullName>
    </recommendedName>
</protein>
<evidence type="ECO:0000256" key="1">
    <source>
        <dbReference type="ARBA" id="ARBA00004167"/>
    </source>
</evidence>